<feature type="region of interest" description="Disordered" evidence="1">
    <location>
        <begin position="110"/>
        <end position="161"/>
    </location>
</feature>
<dbReference type="EMBL" id="KV722652">
    <property type="protein sequence ID" value="OCH84620.1"/>
    <property type="molecule type" value="Genomic_DNA"/>
</dbReference>
<proteinExistence type="predicted"/>
<keyword evidence="3" id="KW-1185">Reference proteome</keyword>
<gene>
    <name evidence="2" type="ORF">OBBRIDRAFT_389039</name>
</gene>
<name>A0A8E2ALU0_9APHY</name>
<reference evidence="2 3" key="1">
    <citation type="submission" date="2016-07" db="EMBL/GenBank/DDBJ databases">
        <title>Draft genome of the white-rot fungus Obba rivulosa 3A-2.</title>
        <authorList>
            <consortium name="DOE Joint Genome Institute"/>
            <person name="Miettinen O."/>
            <person name="Riley R."/>
            <person name="Acob R."/>
            <person name="Barry K."/>
            <person name="Cullen D."/>
            <person name="De Vries R."/>
            <person name="Hainaut M."/>
            <person name="Hatakka A."/>
            <person name="Henrissat B."/>
            <person name="Hilden K."/>
            <person name="Kuo R."/>
            <person name="Labutti K."/>
            <person name="Lipzen A."/>
            <person name="Makela M.R."/>
            <person name="Sandor L."/>
            <person name="Spatafora J.W."/>
            <person name="Grigoriev I.V."/>
            <person name="Hibbett D.S."/>
        </authorList>
    </citation>
    <scope>NUCLEOTIDE SEQUENCE [LARGE SCALE GENOMIC DNA]</scope>
    <source>
        <strain evidence="2 3">3A-2</strain>
    </source>
</reference>
<evidence type="ECO:0000256" key="1">
    <source>
        <dbReference type="SAM" id="MobiDB-lite"/>
    </source>
</evidence>
<sequence length="161" mass="17942">MTPQYTGTESYTIINGPEAETGASSSAAASQAKSVASGYRQLHSTPYRTSTAMLDPQQHVRSATETLSPPAWMLTAHMLTLLLWWTPQCLTGARPGMANYMVRMIYSQRRLSTKRGHQQEPRRGRRSREHTSRGTISVRPSPREKLAMPATTRNVTARDPN</sequence>
<dbReference type="Proteomes" id="UP000250043">
    <property type="component" value="Unassembled WGS sequence"/>
</dbReference>
<evidence type="ECO:0000313" key="3">
    <source>
        <dbReference type="Proteomes" id="UP000250043"/>
    </source>
</evidence>
<evidence type="ECO:0000313" key="2">
    <source>
        <dbReference type="EMBL" id="OCH84620.1"/>
    </source>
</evidence>
<organism evidence="2 3">
    <name type="scientific">Obba rivulosa</name>
    <dbReference type="NCBI Taxonomy" id="1052685"/>
    <lineage>
        <taxon>Eukaryota</taxon>
        <taxon>Fungi</taxon>
        <taxon>Dikarya</taxon>
        <taxon>Basidiomycota</taxon>
        <taxon>Agaricomycotina</taxon>
        <taxon>Agaricomycetes</taxon>
        <taxon>Polyporales</taxon>
        <taxon>Gelatoporiaceae</taxon>
        <taxon>Obba</taxon>
    </lineage>
</organism>
<accession>A0A8E2ALU0</accession>
<dbReference type="AlphaFoldDB" id="A0A8E2ALU0"/>
<protein>
    <submittedName>
        <fullName evidence="2">Uncharacterized protein</fullName>
    </submittedName>
</protein>